<protein>
    <recommendedName>
        <fullName evidence="2">DUF6533 domain-containing protein</fullName>
    </recommendedName>
</protein>
<dbReference type="Proteomes" id="UP001194468">
    <property type="component" value="Unassembled WGS sequence"/>
</dbReference>
<evidence type="ECO:0000256" key="1">
    <source>
        <dbReference type="SAM" id="Phobius"/>
    </source>
</evidence>
<feature type="transmembrane region" description="Helical" evidence="1">
    <location>
        <begin position="54"/>
        <end position="75"/>
    </location>
</feature>
<feature type="transmembrane region" description="Helical" evidence="1">
    <location>
        <begin position="87"/>
        <end position="108"/>
    </location>
</feature>
<proteinExistence type="predicted"/>
<sequence>MEASSKLLEYLWEQDSGSLVLITVVIYDYFLTFSREIDYVWLKPWTRFSTMYLVVRYVGISLAILGGLSGTSFVSGPVTLCTSITVAVFWQYTVFLAAADLVMIAWVYTMWSQSKRILGVLLFIYVPQVIFSFVVVGILSAPNAYFTITVSQIFGSSFCDLSESKNSLLNVYPLGVRLPLGVILLVFAVTQTLKQSVQMYKATKQWQPNKYMQLFVKDGIYYFLGKPCFTGCCLRAVLRILDPSYASVHHWCAGVV</sequence>
<dbReference type="InterPro" id="IPR045340">
    <property type="entry name" value="DUF6533"/>
</dbReference>
<feature type="transmembrane region" description="Helical" evidence="1">
    <location>
        <begin position="16"/>
        <end position="33"/>
    </location>
</feature>
<reference evidence="3" key="1">
    <citation type="submission" date="2019-10" db="EMBL/GenBank/DDBJ databases">
        <authorList>
            <consortium name="DOE Joint Genome Institute"/>
            <person name="Kuo A."/>
            <person name="Miyauchi S."/>
            <person name="Kiss E."/>
            <person name="Drula E."/>
            <person name="Kohler A."/>
            <person name="Sanchez-Garcia M."/>
            <person name="Andreopoulos B."/>
            <person name="Barry K.W."/>
            <person name="Bonito G."/>
            <person name="Buee M."/>
            <person name="Carver A."/>
            <person name="Chen C."/>
            <person name="Cichocki N."/>
            <person name="Clum A."/>
            <person name="Culley D."/>
            <person name="Crous P.W."/>
            <person name="Fauchery L."/>
            <person name="Girlanda M."/>
            <person name="Hayes R."/>
            <person name="Keri Z."/>
            <person name="LaButti K."/>
            <person name="Lipzen A."/>
            <person name="Lombard V."/>
            <person name="Magnuson J."/>
            <person name="Maillard F."/>
            <person name="Morin E."/>
            <person name="Murat C."/>
            <person name="Nolan M."/>
            <person name="Ohm R."/>
            <person name="Pangilinan J."/>
            <person name="Pereira M."/>
            <person name="Perotto S."/>
            <person name="Peter M."/>
            <person name="Riley R."/>
            <person name="Sitrit Y."/>
            <person name="Stielow B."/>
            <person name="Szollosi G."/>
            <person name="Zifcakova L."/>
            <person name="Stursova M."/>
            <person name="Spatafora J.W."/>
            <person name="Tedersoo L."/>
            <person name="Vaario L.-M."/>
            <person name="Yamada A."/>
            <person name="Yan M."/>
            <person name="Wang P."/>
            <person name="Xu J."/>
            <person name="Bruns T."/>
            <person name="Baldrian P."/>
            <person name="Vilgalys R."/>
            <person name="Henrissat B."/>
            <person name="Grigoriev I.V."/>
            <person name="Hibbett D."/>
            <person name="Nagy L.G."/>
            <person name="Martin F.M."/>
        </authorList>
    </citation>
    <scope>NUCLEOTIDE SEQUENCE</scope>
    <source>
        <strain evidence="3">BED1</strain>
    </source>
</reference>
<keyword evidence="4" id="KW-1185">Reference proteome</keyword>
<dbReference type="Pfam" id="PF20151">
    <property type="entry name" value="DUF6533"/>
    <property type="match status" value="1"/>
</dbReference>
<organism evidence="3 4">
    <name type="scientific">Boletus edulis BED1</name>
    <dbReference type="NCBI Taxonomy" id="1328754"/>
    <lineage>
        <taxon>Eukaryota</taxon>
        <taxon>Fungi</taxon>
        <taxon>Dikarya</taxon>
        <taxon>Basidiomycota</taxon>
        <taxon>Agaricomycotina</taxon>
        <taxon>Agaricomycetes</taxon>
        <taxon>Agaricomycetidae</taxon>
        <taxon>Boletales</taxon>
        <taxon>Boletineae</taxon>
        <taxon>Boletaceae</taxon>
        <taxon>Boletoideae</taxon>
        <taxon>Boletus</taxon>
    </lineage>
</organism>
<evidence type="ECO:0000259" key="2">
    <source>
        <dbReference type="Pfam" id="PF20151"/>
    </source>
</evidence>
<gene>
    <name evidence="3" type="ORF">L210DRAFT_3545811</name>
</gene>
<name>A0AAD4BQY7_BOLED</name>
<evidence type="ECO:0000313" key="4">
    <source>
        <dbReference type="Proteomes" id="UP001194468"/>
    </source>
</evidence>
<comment type="caution">
    <text evidence="3">The sequence shown here is derived from an EMBL/GenBank/DDBJ whole genome shotgun (WGS) entry which is preliminary data.</text>
</comment>
<dbReference type="AlphaFoldDB" id="A0AAD4BQY7"/>
<keyword evidence="1" id="KW-0812">Transmembrane</keyword>
<keyword evidence="1" id="KW-0472">Membrane</keyword>
<keyword evidence="1" id="KW-1133">Transmembrane helix</keyword>
<feature type="transmembrane region" description="Helical" evidence="1">
    <location>
        <begin position="120"/>
        <end position="141"/>
    </location>
</feature>
<dbReference type="EMBL" id="WHUW01000018">
    <property type="protein sequence ID" value="KAF8437492.1"/>
    <property type="molecule type" value="Genomic_DNA"/>
</dbReference>
<evidence type="ECO:0000313" key="3">
    <source>
        <dbReference type="EMBL" id="KAF8437492.1"/>
    </source>
</evidence>
<feature type="transmembrane region" description="Helical" evidence="1">
    <location>
        <begin position="171"/>
        <end position="190"/>
    </location>
</feature>
<feature type="domain" description="DUF6533" evidence="2">
    <location>
        <begin position="19"/>
        <end position="60"/>
    </location>
</feature>
<accession>A0AAD4BQY7</accession>
<reference evidence="3" key="2">
    <citation type="journal article" date="2020" name="Nat. Commun.">
        <title>Large-scale genome sequencing of mycorrhizal fungi provides insights into the early evolution of symbiotic traits.</title>
        <authorList>
            <person name="Miyauchi S."/>
            <person name="Kiss E."/>
            <person name="Kuo A."/>
            <person name="Drula E."/>
            <person name="Kohler A."/>
            <person name="Sanchez-Garcia M."/>
            <person name="Morin E."/>
            <person name="Andreopoulos B."/>
            <person name="Barry K.W."/>
            <person name="Bonito G."/>
            <person name="Buee M."/>
            <person name="Carver A."/>
            <person name="Chen C."/>
            <person name="Cichocki N."/>
            <person name="Clum A."/>
            <person name="Culley D."/>
            <person name="Crous P.W."/>
            <person name="Fauchery L."/>
            <person name="Girlanda M."/>
            <person name="Hayes R.D."/>
            <person name="Keri Z."/>
            <person name="LaButti K."/>
            <person name="Lipzen A."/>
            <person name="Lombard V."/>
            <person name="Magnuson J."/>
            <person name="Maillard F."/>
            <person name="Murat C."/>
            <person name="Nolan M."/>
            <person name="Ohm R.A."/>
            <person name="Pangilinan J."/>
            <person name="Pereira M.F."/>
            <person name="Perotto S."/>
            <person name="Peter M."/>
            <person name="Pfister S."/>
            <person name="Riley R."/>
            <person name="Sitrit Y."/>
            <person name="Stielow J.B."/>
            <person name="Szollosi G."/>
            <person name="Zifcakova L."/>
            <person name="Stursova M."/>
            <person name="Spatafora J.W."/>
            <person name="Tedersoo L."/>
            <person name="Vaario L.M."/>
            <person name="Yamada A."/>
            <person name="Yan M."/>
            <person name="Wang P."/>
            <person name="Xu J."/>
            <person name="Bruns T."/>
            <person name="Baldrian P."/>
            <person name="Vilgalys R."/>
            <person name="Dunand C."/>
            <person name="Henrissat B."/>
            <person name="Grigoriev I.V."/>
            <person name="Hibbett D."/>
            <person name="Nagy L.G."/>
            <person name="Martin F.M."/>
        </authorList>
    </citation>
    <scope>NUCLEOTIDE SEQUENCE</scope>
    <source>
        <strain evidence="3">BED1</strain>
    </source>
</reference>